<comment type="caution">
    <text evidence="1">The sequence shown here is derived from an EMBL/GenBank/DDBJ whole genome shotgun (WGS) entry which is preliminary data.</text>
</comment>
<name>K6Y5E9_9ALTE</name>
<dbReference type="EMBL" id="BAEN01000021">
    <property type="protein sequence ID" value="GAC13467.1"/>
    <property type="molecule type" value="Genomic_DNA"/>
</dbReference>
<dbReference type="AlphaFoldDB" id="K6Y5E9"/>
<keyword evidence="2" id="KW-1185">Reference proteome</keyword>
<proteinExistence type="predicted"/>
<evidence type="ECO:0000313" key="1">
    <source>
        <dbReference type="EMBL" id="GAC13467.1"/>
    </source>
</evidence>
<evidence type="ECO:0000313" key="2">
    <source>
        <dbReference type="Proteomes" id="UP000006334"/>
    </source>
</evidence>
<dbReference type="Proteomes" id="UP000006334">
    <property type="component" value="Unassembled WGS sequence"/>
</dbReference>
<reference evidence="1 2" key="1">
    <citation type="journal article" date="2017" name="Antonie Van Leeuwenhoek">
        <title>Rhizobium rhizosphaerae sp. nov., a novel species isolated from rice rhizosphere.</title>
        <authorList>
            <person name="Zhao J.J."/>
            <person name="Zhang J."/>
            <person name="Zhang R.J."/>
            <person name="Zhang C.W."/>
            <person name="Yin H.Q."/>
            <person name="Zhang X.X."/>
        </authorList>
    </citation>
    <scope>NUCLEOTIDE SEQUENCE [LARGE SCALE GENOMIC DNA]</scope>
    <source>
        <strain evidence="1 2">E3</strain>
    </source>
</reference>
<sequence length="43" mass="4847">MVRTSINVFQNIIDKPSSDAKGLCLLFAKPYPPIMKLLLQIQT</sequence>
<gene>
    <name evidence="1" type="ORF">GLIP_0822</name>
</gene>
<protein>
    <submittedName>
        <fullName evidence="1">Uncharacterized protein</fullName>
    </submittedName>
</protein>
<organism evidence="1 2">
    <name type="scientific">Aliiglaciecola lipolytica E3</name>
    <dbReference type="NCBI Taxonomy" id="1127673"/>
    <lineage>
        <taxon>Bacteria</taxon>
        <taxon>Pseudomonadati</taxon>
        <taxon>Pseudomonadota</taxon>
        <taxon>Gammaproteobacteria</taxon>
        <taxon>Alteromonadales</taxon>
        <taxon>Alteromonadaceae</taxon>
        <taxon>Aliiglaciecola</taxon>
    </lineage>
</organism>
<dbReference type="STRING" id="1127673.GLIP_0822"/>
<accession>K6Y5E9</accession>